<keyword evidence="2" id="KW-1133">Transmembrane helix</keyword>
<sequence>MSFFTPAIAVARIAWLRTVLYLFVILDMHAFVRDTRDKGEHPGLYQPLLLARLLDLPKPSVANTTALYVVLIVACLIAATNRFPRIAGWIVAPAFTWWVLIGMSDGKVDHDHLALVIALWVLPTVGRASYGDQTRSEAAGWVVRCIQLCVIATYFLSAIAKLRSAGWALTWPGSAVLTWAIVRRPHPVGEWLLHYPWMLHVMQWVGIIAEFCSPVILWLKGRWQLFGALFFLGFHAANTAILLIHFLPTVVCWLAFAPLERIVPWYRARRSDRDAREAEDQPEQGRQAEQQAGA</sequence>
<dbReference type="EMBL" id="BAAAND010000010">
    <property type="protein sequence ID" value="GAA1605489.1"/>
    <property type="molecule type" value="Genomic_DNA"/>
</dbReference>
<feature type="transmembrane region" description="Helical" evidence="2">
    <location>
        <begin position="201"/>
        <end position="219"/>
    </location>
</feature>
<dbReference type="Proteomes" id="UP001500190">
    <property type="component" value="Unassembled WGS sequence"/>
</dbReference>
<gene>
    <name evidence="3" type="ORF">GCM10009742_63200</name>
</gene>
<organism evidence="3 4">
    <name type="scientific">Kribbella karoonensis</name>
    <dbReference type="NCBI Taxonomy" id="324851"/>
    <lineage>
        <taxon>Bacteria</taxon>
        <taxon>Bacillati</taxon>
        <taxon>Actinomycetota</taxon>
        <taxon>Actinomycetes</taxon>
        <taxon>Propionibacteriales</taxon>
        <taxon>Kribbellaceae</taxon>
        <taxon>Kribbella</taxon>
    </lineage>
</organism>
<feature type="region of interest" description="Disordered" evidence="1">
    <location>
        <begin position="274"/>
        <end position="294"/>
    </location>
</feature>
<reference evidence="3 4" key="1">
    <citation type="journal article" date="2019" name="Int. J. Syst. Evol. Microbiol.">
        <title>The Global Catalogue of Microorganisms (GCM) 10K type strain sequencing project: providing services to taxonomists for standard genome sequencing and annotation.</title>
        <authorList>
            <consortium name="The Broad Institute Genomics Platform"/>
            <consortium name="The Broad Institute Genome Sequencing Center for Infectious Disease"/>
            <person name="Wu L."/>
            <person name="Ma J."/>
        </authorList>
    </citation>
    <scope>NUCLEOTIDE SEQUENCE [LARGE SCALE GENOMIC DNA]</scope>
    <source>
        <strain evidence="3 4">JCM 14304</strain>
    </source>
</reference>
<keyword evidence="2" id="KW-0472">Membrane</keyword>
<comment type="caution">
    <text evidence="3">The sequence shown here is derived from an EMBL/GenBank/DDBJ whole genome shotgun (WGS) entry which is preliminary data.</text>
</comment>
<feature type="transmembrane region" description="Helical" evidence="2">
    <location>
        <begin position="86"/>
        <end position="103"/>
    </location>
</feature>
<evidence type="ECO:0000313" key="3">
    <source>
        <dbReference type="EMBL" id="GAA1605489.1"/>
    </source>
</evidence>
<name>A0ABN2EG38_9ACTN</name>
<feature type="transmembrane region" description="Helical" evidence="2">
    <location>
        <begin position="110"/>
        <end position="126"/>
    </location>
</feature>
<accession>A0ABN2EG38</accession>
<proteinExistence type="predicted"/>
<evidence type="ECO:0000256" key="1">
    <source>
        <dbReference type="SAM" id="MobiDB-lite"/>
    </source>
</evidence>
<keyword evidence="4" id="KW-1185">Reference proteome</keyword>
<evidence type="ECO:0000313" key="4">
    <source>
        <dbReference type="Proteomes" id="UP001500190"/>
    </source>
</evidence>
<feature type="transmembrane region" description="Helical" evidence="2">
    <location>
        <begin position="226"/>
        <end position="256"/>
    </location>
</feature>
<feature type="transmembrane region" description="Helical" evidence="2">
    <location>
        <begin position="6"/>
        <end position="26"/>
    </location>
</feature>
<feature type="transmembrane region" description="Helical" evidence="2">
    <location>
        <begin position="138"/>
        <end position="157"/>
    </location>
</feature>
<keyword evidence="2" id="KW-0812">Transmembrane</keyword>
<feature type="transmembrane region" description="Helical" evidence="2">
    <location>
        <begin position="61"/>
        <end position="80"/>
    </location>
</feature>
<dbReference type="RefSeq" id="WP_344198008.1">
    <property type="nucleotide sequence ID" value="NZ_BAAAND010000010.1"/>
</dbReference>
<protein>
    <submittedName>
        <fullName evidence="3">HTTM domain-containing protein</fullName>
    </submittedName>
</protein>
<evidence type="ECO:0000256" key="2">
    <source>
        <dbReference type="SAM" id="Phobius"/>
    </source>
</evidence>
<feature type="compositionally biased region" description="Low complexity" evidence="1">
    <location>
        <begin position="284"/>
        <end position="294"/>
    </location>
</feature>